<evidence type="ECO:0000259" key="4">
    <source>
        <dbReference type="SMART" id="SM00385"/>
    </source>
</evidence>
<keyword evidence="1 3" id="KW-0195">Cyclin</keyword>
<dbReference type="AlphaFoldDB" id="A0A1E5V3A0"/>
<proteinExistence type="inferred from homology"/>
<gene>
    <name evidence="5" type="ORF">BAE44_0019350</name>
</gene>
<dbReference type="STRING" id="888268.A0A1E5V3A0"/>
<dbReference type="Pfam" id="PF00134">
    <property type="entry name" value="Cyclin_N"/>
    <property type="match status" value="1"/>
</dbReference>
<name>A0A1E5V3A0_9POAL</name>
<evidence type="ECO:0000256" key="3">
    <source>
        <dbReference type="RuleBase" id="RU000383"/>
    </source>
</evidence>
<feature type="domain" description="Cyclin-like" evidence="4">
    <location>
        <begin position="168"/>
        <end position="253"/>
    </location>
</feature>
<evidence type="ECO:0000256" key="2">
    <source>
        <dbReference type="ARBA" id="ARBA00061204"/>
    </source>
</evidence>
<evidence type="ECO:0000256" key="1">
    <source>
        <dbReference type="ARBA" id="ARBA00023127"/>
    </source>
</evidence>
<comment type="similarity">
    <text evidence="2">Belongs to the cyclin family. Cyclin T subfamily.</text>
</comment>
<dbReference type="Proteomes" id="UP000095767">
    <property type="component" value="Unassembled WGS sequence"/>
</dbReference>
<evidence type="ECO:0000313" key="5">
    <source>
        <dbReference type="EMBL" id="OEL19630.1"/>
    </source>
</evidence>
<dbReference type="InterPro" id="IPR043198">
    <property type="entry name" value="Cyclin/Ssn8"/>
</dbReference>
<keyword evidence="6" id="KW-1185">Reference proteome</keyword>
<dbReference type="InterPro" id="IPR006671">
    <property type="entry name" value="Cyclin_N"/>
</dbReference>
<reference evidence="5 6" key="1">
    <citation type="submission" date="2016-09" db="EMBL/GenBank/DDBJ databases">
        <title>The draft genome of Dichanthelium oligosanthes: A C3 panicoid grass species.</title>
        <authorList>
            <person name="Studer A.J."/>
            <person name="Schnable J.C."/>
            <person name="Brutnell T.P."/>
        </authorList>
    </citation>
    <scope>NUCLEOTIDE SEQUENCE [LARGE SCALE GENOMIC DNA]</scope>
    <source>
        <strain evidence="6">cv. Kellogg 1175</strain>
        <tissue evidence="5">Leaf</tissue>
    </source>
</reference>
<dbReference type="Gene3D" id="1.10.472.10">
    <property type="entry name" value="Cyclin-like"/>
    <property type="match status" value="2"/>
</dbReference>
<dbReference type="EMBL" id="LWDX02052945">
    <property type="protein sequence ID" value="OEL19630.1"/>
    <property type="molecule type" value="Genomic_DNA"/>
</dbReference>
<feature type="domain" description="Cyclin-like" evidence="4">
    <location>
        <begin position="53"/>
        <end position="155"/>
    </location>
</feature>
<dbReference type="PANTHER" id="PTHR10026">
    <property type="entry name" value="CYCLIN"/>
    <property type="match status" value="1"/>
</dbReference>
<dbReference type="InterPro" id="IPR013763">
    <property type="entry name" value="Cyclin-like_dom"/>
</dbReference>
<dbReference type="FunFam" id="1.10.472.10:FF:000079">
    <property type="entry name" value="Putative cyclin-T1 family protein"/>
    <property type="match status" value="1"/>
</dbReference>
<accession>A0A1E5V3A0</accession>
<dbReference type="SMART" id="SM00385">
    <property type="entry name" value="CYCLIN"/>
    <property type="match status" value="2"/>
</dbReference>
<dbReference type="GO" id="GO:0006357">
    <property type="term" value="P:regulation of transcription by RNA polymerase II"/>
    <property type="evidence" value="ECO:0007669"/>
    <property type="project" value="InterPro"/>
</dbReference>
<dbReference type="OrthoDB" id="25002at2759"/>
<dbReference type="SUPFAM" id="SSF47954">
    <property type="entry name" value="Cyclin-like"/>
    <property type="match status" value="2"/>
</dbReference>
<dbReference type="GO" id="GO:0016538">
    <property type="term" value="F:cyclin-dependent protein serine/threonine kinase regulator activity"/>
    <property type="evidence" value="ECO:0007669"/>
    <property type="project" value="InterPro"/>
</dbReference>
<evidence type="ECO:0000313" key="6">
    <source>
        <dbReference type="Proteomes" id="UP000095767"/>
    </source>
</evidence>
<protein>
    <submittedName>
        <fullName evidence="5">Cyclin-T1-2</fullName>
    </submittedName>
</protein>
<dbReference type="FunFam" id="1.10.472.10:FF:000081">
    <property type="entry name" value="Cyclin family protein"/>
    <property type="match status" value="1"/>
</dbReference>
<organism evidence="5 6">
    <name type="scientific">Dichanthelium oligosanthes</name>
    <dbReference type="NCBI Taxonomy" id="888268"/>
    <lineage>
        <taxon>Eukaryota</taxon>
        <taxon>Viridiplantae</taxon>
        <taxon>Streptophyta</taxon>
        <taxon>Embryophyta</taxon>
        <taxon>Tracheophyta</taxon>
        <taxon>Spermatophyta</taxon>
        <taxon>Magnoliopsida</taxon>
        <taxon>Liliopsida</taxon>
        <taxon>Poales</taxon>
        <taxon>Poaceae</taxon>
        <taxon>PACMAD clade</taxon>
        <taxon>Panicoideae</taxon>
        <taxon>Panicodae</taxon>
        <taxon>Paniceae</taxon>
        <taxon>Dichantheliinae</taxon>
        <taxon>Dichanthelium</taxon>
    </lineage>
</organism>
<comment type="caution">
    <text evidence="5">The sequence shown here is derived from an EMBL/GenBank/DDBJ whole genome shotgun (WGS) entry which is preliminary data.</text>
</comment>
<dbReference type="InterPro" id="IPR036915">
    <property type="entry name" value="Cyclin-like_sf"/>
</dbReference>
<sequence length="628" mass="70322">MLMDGEPKILEKISHERMYSWYFTREELEKFSPSRKDGITESKESELRHLYCSFIRDVGIKLKLPQMTLATAIMFCHRFYLHQSLAKNGWQTIATVCVFLASKVEDTPCPVDHVVRVAYETMYRRDTAAPQRIRQKDVFEKQKALILIGERLVLTTIRFDFNIQHPYRPLFDAMRNLGINQKEVKQVAWNFVNDWLKTTMCLQYKPQYIAAGSLYLAAKLHNIKLPLHGAHVWWHQFDVAPKPLEAVIQQMMEHAAVKKLMPARPSPVKQKESPCEAKLHVSNSPDSVLNQSSLLISSSSPDIGEPSDHLQVDSCQYLINSHMGDGRVSDPGSSSLNVSACRNVSSKVHDEEILDQASITKHDDGMMSCSNQTSLDAIAATEGSAECMKQDVSHCTVNGKNLHQVSRNWHGDSVNPLSEEVSLDAKVDKESIRCVEPSIGSSNRCTESLNADNLCTNQRLAAAASGHIDDASSASRVVVEADPLSAELKKVDVARIKDLLTKRKRQREIQERAIGSDDLSEEAWIERELESGIVIKQEAAASDGLSDEAWIERELESGIVIKQEAAASDGLSDEAWIERELESGIVVGPRNKQAITLDDLSEDDWIERELESGIIVEPAPASKKQKLE</sequence>